<dbReference type="InterPro" id="IPR029058">
    <property type="entry name" value="AB_hydrolase_fold"/>
</dbReference>
<gene>
    <name evidence="2" type="ORF">H0B56_14475</name>
</gene>
<keyword evidence="3" id="KW-1185">Reference proteome</keyword>
<dbReference type="Pfam" id="PF12697">
    <property type="entry name" value="Abhydrolase_6"/>
    <property type="match status" value="1"/>
</dbReference>
<protein>
    <submittedName>
        <fullName evidence="2">Alpha/beta hydrolase</fullName>
    </submittedName>
</protein>
<evidence type="ECO:0000259" key="1">
    <source>
        <dbReference type="Pfam" id="PF12697"/>
    </source>
</evidence>
<proteinExistence type="predicted"/>
<accession>A0A838ABV9</accession>
<dbReference type="SUPFAM" id="SSF53474">
    <property type="entry name" value="alpha/beta-Hydrolases"/>
    <property type="match status" value="1"/>
</dbReference>
<dbReference type="GO" id="GO:0016787">
    <property type="term" value="F:hydrolase activity"/>
    <property type="evidence" value="ECO:0007669"/>
    <property type="project" value="UniProtKB-KW"/>
</dbReference>
<dbReference type="Proteomes" id="UP000582974">
    <property type="component" value="Unassembled WGS sequence"/>
</dbReference>
<reference evidence="2 3" key="1">
    <citation type="submission" date="2020-07" db="EMBL/GenBank/DDBJ databases">
        <title>Genome of Haloechinothrix sp.</title>
        <authorList>
            <person name="Tang S.-K."/>
            <person name="Yang L."/>
            <person name="Zhu W.-Y."/>
        </authorList>
    </citation>
    <scope>NUCLEOTIDE SEQUENCE [LARGE SCALE GENOMIC DNA]</scope>
    <source>
        <strain evidence="2 3">YIM 98757</strain>
    </source>
</reference>
<evidence type="ECO:0000313" key="3">
    <source>
        <dbReference type="Proteomes" id="UP000582974"/>
    </source>
</evidence>
<dbReference type="InterPro" id="IPR000639">
    <property type="entry name" value="Epox_hydrolase-like"/>
</dbReference>
<dbReference type="InterPro" id="IPR050228">
    <property type="entry name" value="Carboxylesterase_BioH"/>
</dbReference>
<organism evidence="2 3">
    <name type="scientific">Haloechinothrix aidingensis</name>
    <dbReference type="NCBI Taxonomy" id="2752311"/>
    <lineage>
        <taxon>Bacteria</taxon>
        <taxon>Bacillati</taxon>
        <taxon>Actinomycetota</taxon>
        <taxon>Actinomycetes</taxon>
        <taxon>Pseudonocardiales</taxon>
        <taxon>Pseudonocardiaceae</taxon>
        <taxon>Haloechinothrix</taxon>
    </lineage>
</organism>
<comment type="caution">
    <text evidence="2">The sequence shown here is derived from an EMBL/GenBank/DDBJ whole genome shotgun (WGS) entry which is preliminary data.</text>
</comment>
<keyword evidence="2" id="KW-0378">Hydrolase</keyword>
<feature type="domain" description="AB hydrolase-1" evidence="1">
    <location>
        <begin position="16"/>
        <end position="252"/>
    </location>
</feature>
<dbReference type="PRINTS" id="PR00412">
    <property type="entry name" value="EPOXHYDRLASE"/>
</dbReference>
<dbReference type="Gene3D" id="3.40.50.1820">
    <property type="entry name" value="alpha/beta hydrolase"/>
    <property type="match status" value="1"/>
</dbReference>
<sequence length="276" mass="29875">MTLVCEISGPSDGQPVILLHGAGQTRSSWSDTVAALTHCGFCTVAVDLRGHGESGWAPDGDYSMDALVDDVRAVASQFDKPAMLVGASMGGLAALAAAGEHPAVDCVALVLVDVTPRISIAGSQRIIEFMRTGIEGWPSLEVAARAISRFLPSSSQNRGSERLLKNLRKCDDGYWRWHWDPAFLDPESLHLTRGTPERFESAAGNVSNPVLLIRGGSSELVDENDAREFFRVVPHAQYVEIDNATHAVTEDKRQIATRSIIKFLSRIGSPSRSDSY</sequence>
<dbReference type="EMBL" id="JACCKD010000005">
    <property type="protein sequence ID" value="MBA0126752.1"/>
    <property type="molecule type" value="Genomic_DNA"/>
</dbReference>
<evidence type="ECO:0000313" key="2">
    <source>
        <dbReference type="EMBL" id="MBA0126752.1"/>
    </source>
</evidence>
<dbReference type="PANTHER" id="PTHR43194:SF2">
    <property type="entry name" value="PEROXISOMAL MEMBRANE PROTEIN LPX1"/>
    <property type="match status" value="1"/>
</dbReference>
<dbReference type="AlphaFoldDB" id="A0A838ABV9"/>
<dbReference type="InterPro" id="IPR000073">
    <property type="entry name" value="AB_hydrolase_1"/>
</dbReference>
<name>A0A838ABV9_9PSEU</name>
<dbReference type="PANTHER" id="PTHR43194">
    <property type="entry name" value="HYDROLASE ALPHA/BETA FOLD FAMILY"/>
    <property type="match status" value="1"/>
</dbReference>